<evidence type="ECO:0000256" key="1">
    <source>
        <dbReference type="ARBA" id="ARBA00022460"/>
    </source>
</evidence>
<reference evidence="4" key="1">
    <citation type="submission" date="2021-05" db="EMBL/GenBank/DDBJ databases">
        <authorList>
            <person name="Alioto T."/>
            <person name="Alioto T."/>
            <person name="Gomez Garrido J."/>
        </authorList>
    </citation>
    <scope>NUCLEOTIDE SEQUENCE</scope>
</reference>
<name>A0A8D9E8P0_9HEMI</name>
<dbReference type="AlphaFoldDB" id="A0A8D9E8P0"/>
<dbReference type="PANTHER" id="PTHR12236:SF75">
    <property type="entry name" value="CUTICULAR PROTEIN 62BB, ISOFORM A"/>
    <property type="match status" value="1"/>
</dbReference>
<proteinExistence type="predicted"/>
<dbReference type="EMBL" id="HBUF01620577">
    <property type="protein sequence ID" value="CAG6780881.1"/>
    <property type="molecule type" value="Transcribed_RNA"/>
</dbReference>
<dbReference type="GO" id="GO:0005615">
    <property type="term" value="C:extracellular space"/>
    <property type="evidence" value="ECO:0007669"/>
    <property type="project" value="TreeGrafter"/>
</dbReference>
<dbReference type="InterPro" id="IPR051217">
    <property type="entry name" value="Insect_Cuticle_Struc_Prot"/>
</dbReference>
<dbReference type="GO" id="GO:0031012">
    <property type="term" value="C:extracellular matrix"/>
    <property type="evidence" value="ECO:0007669"/>
    <property type="project" value="TreeGrafter"/>
</dbReference>
<keyword evidence="1 2" id="KW-0193">Cuticle</keyword>
<evidence type="ECO:0000313" key="4">
    <source>
        <dbReference type="EMBL" id="CAG6742695.1"/>
    </source>
</evidence>
<feature type="compositionally biased region" description="Basic and acidic residues" evidence="3">
    <location>
        <begin position="85"/>
        <end position="96"/>
    </location>
</feature>
<evidence type="ECO:0000256" key="2">
    <source>
        <dbReference type="PROSITE-ProRule" id="PRU00497"/>
    </source>
</evidence>
<sequence>MTYYASVRVLYIMLSVDSLIRAVDDIDDYNGFAYSSFNGPVSGDVKPIYFDNPYAPGETLVDYLARPDYKFAYGVSDPDTGNSQKHQESRDGDSVKGEYSLIEPDGYIRRVIYTADPAHGFQATVIYEPPSGAIPLPSKNTYSSPIQNLPKPTEFPYEEIMKTIPDFRNIPIPHYDNVEPKQYDANDIPYNAHEESKIFDSTQNFLEPKFYEDTNALRSILPNQDDIKTYDNTNIPPTSDVYNTNLEEVPSNRVYESTEVNNINNMYDPKVETSSVEYETLYE</sequence>
<dbReference type="EMBL" id="HBUF01438486">
    <property type="protein sequence ID" value="CAG6742694.1"/>
    <property type="molecule type" value="Transcribed_RNA"/>
</dbReference>
<dbReference type="Pfam" id="PF00379">
    <property type="entry name" value="Chitin_bind_4"/>
    <property type="match status" value="1"/>
</dbReference>
<dbReference type="GO" id="GO:0042302">
    <property type="term" value="F:structural constituent of cuticle"/>
    <property type="evidence" value="ECO:0007669"/>
    <property type="project" value="UniProtKB-UniRule"/>
</dbReference>
<dbReference type="EMBL" id="HBUF01620578">
    <property type="protein sequence ID" value="CAG6780882.1"/>
    <property type="molecule type" value="Transcribed_RNA"/>
</dbReference>
<dbReference type="PROSITE" id="PS51155">
    <property type="entry name" value="CHIT_BIND_RR_2"/>
    <property type="match status" value="1"/>
</dbReference>
<evidence type="ECO:0000256" key="3">
    <source>
        <dbReference type="SAM" id="MobiDB-lite"/>
    </source>
</evidence>
<dbReference type="PANTHER" id="PTHR12236">
    <property type="entry name" value="STRUCTURAL CONTITUENT OF CUTICLE"/>
    <property type="match status" value="1"/>
</dbReference>
<dbReference type="EMBL" id="HBUF01438487">
    <property type="protein sequence ID" value="CAG6742695.1"/>
    <property type="molecule type" value="Transcribed_RNA"/>
</dbReference>
<dbReference type="PROSITE" id="PS00233">
    <property type="entry name" value="CHIT_BIND_RR_1"/>
    <property type="match status" value="1"/>
</dbReference>
<protein>
    <submittedName>
        <fullName evidence="4">Cuticle protein</fullName>
    </submittedName>
</protein>
<dbReference type="PRINTS" id="PR00947">
    <property type="entry name" value="CUTICLE"/>
</dbReference>
<feature type="region of interest" description="Disordered" evidence="3">
    <location>
        <begin position="75"/>
        <end position="98"/>
    </location>
</feature>
<dbReference type="InterPro" id="IPR000618">
    <property type="entry name" value="Insect_cuticle"/>
</dbReference>
<accession>A0A8D9E8P0</accession>
<dbReference type="InterPro" id="IPR031311">
    <property type="entry name" value="CHIT_BIND_RR_consensus"/>
</dbReference>
<organism evidence="4">
    <name type="scientific">Cacopsylla melanoneura</name>
    <dbReference type="NCBI Taxonomy" id="428564"/>
    <lineage>
        <taxon>Eukaryota</taxon>
        <taxon>Metazoa</taxon>
        <taxon>Ecdysozoa</taxon>
        <taxon>Arthropoda</taxon>
        <taxon>Hexapoda</taxon>
        <taxon>Insecta</taxon>
        <taxon>Pterygota</taxon>
        <taxon>Neoptera</taxon>
        <taxon>Paraneoptera</taxon>
        <taxon>Hemiptera</taxon>
        <taxon>Sternorrhyncha</taxon>
        <taxon>Psylloidea</taxon>
        <taxon>Psyllidae</taxon>
        <taxon>Psyllinae</taxon>
        <taxon>Cacopsylla</taxon>
    </lineage>
</organism>